<evidence type="ECO:0000313" key="1">
    <source>
        <dbReference type="EMBL" id="BCS26102.1"/>
    </source>
</evidence>
<gene>
    <name evidence="1" type="ORF">APUU_50813S</name>
</gene>
<dbReference type="RefSeq" id="XP_041558296.1">
    <property type="nucleotide sequence ID" value="XM_041705852.1"/>
</dbReference>
<proteinExistence type="predicted"/>
<evidence type="ECO:0000313" key="2">
    <source>
        <dbReference type="Proteomes" id="UP000654913"/>
    </source>
</evidence>
<dbReference type="GeneID" id="64976107"/>
<sequence>MLTASMRISHLLMNNLTLDDPSTSASFLTKSDVPVRAKLICRYPSIQAASDFDRASTNSSPIPLAFFLGQANKSNDLTLYCPSPNKVCLCGQRDGADDVSTTYIGKTPTPIACQRLHNSGIISLFPTLKQ</sequence>
<accession>A0A7R7XRL7</accession>
<keyword evidence="2" id="KW-1185">Reference proteome</keyword>
<organism evidence="1 2">
    <name type="scientific">Aspergillus puulaauensis</name>
    <dbReference type="NCBI Taxonomy" id="1220207"/>
    <lineage>
        <taxon>Eukaryota</taxon>
        <taxon>Fungi</taxon>
        <taxon>Dikarya</taxon>
        <taxon>Ascomycota</taxon>
        <taxon>Pezizomycotina</taxon>
        <taxon>Eurotiomycetes</taxon>
        <taxon>Eurotiomycetidae</taxon>
        <taxon>Eurotiales</taxon>
        <taxon>Aspergillaceae</taxon>
        <taxon>Aspergillus</taxon>
    </lineage>
</organism>
<protein>
    <submittedName>
        <fullName evidence="1">Uncharacterized protein</fullName>
    </submittedName>
</protein>
<reference evidence="1" key="2">
    <citation type="submission" date="2021-02" db="EMBL/GenBank/DDBJ databases">
        <title>Aspergillus puulaauensis MK2 genome sequence.</title>
        <authorList>
            <person name="Futagami T."/>
            <person name="Mori K."/>
            <person name="Kadooka C."/>
            <person name="Tanaka T."/>
        </authorList>
    </citation>
    <scope>NUCLEOTIDE SEQUENCE</scope>
    <source>
        <strain evidence="1">MK2</strain>
    </source>
</reference>
<dbReference type="KEGG" id="apuu:APUU_50813S"/>
<dbReference type="AlphaFoldDB" id="A0A7R7XRL7"/>
<reference evidence="1" key="1">
    <citation type="submission" date="2021-01" db="EMBL/GenBank/DDBJ databases">
        <authorList>
            <consortium name="Aspergillus puulaauensis MK2 genome sequencing consortium"/>
            <person name="Kazuki M."/>
            <person name="Futagami T."/>
        </authorList>
    </citation>
    <scope>NUCLEOTIDE SEQUENCE</scope>
    <source>
        <strain evidence="1">MK2</strain>
    </source>
</reference>
<name>A0A7R7XRL7_9EURO</name>
<dbReference type="Proteomes" id="UP000654913">
    <property type="component" value="Chromosome 5"/>
</dbReference>
<dbReference type="EMBL" id="AP024447">
    <property type="protein sequence ID" value="BCS26102.1"/>
    <property type="molecule type" value="Genomic_DNA"/>
</dbReference>